<name>A0A4V3H037_9FIRM</name>
<feature type="domain" description="Amine oxidase" evidence="1">
    <location>
        <begin position="13"/>
        <end position="427"/>
    </location>
</feature>
<protein>
    <submittedName>
        <fullName evidence="2">Protoporphyrinogen oxidase</fullName>
    </submittedName>
</protein>
<dbReference type="NCBIfam" id="NF005560">
    <property type="entry name" value="PRK07233.1"/>
    <property type="match status" value="1"/>
</dbReference>
<dbReference type="InterPro" id="IPR036188">
    <property type="entry name" value="FAD/NAD-bd_sf"/>
</dbReference>
<dbReference type="RefSeq" id="WP_134114271.1">
    <property type="nucleotide sequence ID" value="NZ_SOEG01000001.1"/>
</dbReference>
<gene>
    <name evidence="2" type="ORF">C7959_101146</name>
</gene>
<dbReference type="AlphaFoldDB" id="A0A4V3H037"/>
<dbReference type="PANTHER" id="PTHR42923">
    <property type="entry name" value="PROTOPORPHYRINOGEN OXIDASE"/>
    <property type="match status" value="1"/>
</dbReference>
<dbReference type="InterPro" id="IPR002937">
    <property type="entry name" value="Amino_oxidase"/>
</dbReference>
<dbReference type="PRINTS" id="PR00419">
    <property type="entry name" value="ADXRDTASE"/>
</dbReference>
<proteinExistence type="predicted"/>
<accession>A0A4V3H037</accession>
<sequence length="434" mass="50535">MVKDKIAIVGGGLTGLTAGYELVKQGYEVTIFEQERKIGGLASVFDFEGTKLDKYYRHIFMSDKYVVDLCKELDIYDKIMWLSSKMGTYSEGTIYPFGNPIDLLKFKPLSFIDKIKFGLTTLYLQNVNKEKEYEKITAEEWMLKYAGEKVFNKIWKPLLTSKFGSRYNEIAMVWLWNKIFLRGKSKDSQAANEKLGYMEGSFGVLLDKLVSVIEEKGGRIHLNSKVKDILREKNGLNLSTEKNQYKFDRIIFTGSHDSFLDIAHKLSLNYKDMAKNLEYTGTRCMILKLKEALSDIYWMNITDQSFPFGGIIEHTNFISKEQYNGNHIVYISNYLYPQDKLYNISSKELLNIYIPYLKKINPNFDKDWIIDYYDNKSRFAQPMIVKNYSEFRPGFKTSIEGLYVANMFNIYPEDRGVNYAIRLGKDIAKKLLEE</sequence>
<reference evidence="2 3" key="1">
    <citation type="submission" date="2019-03" db="EMBL/GenBank/DDBJ databases">
        <title>Subsurface microbial communities from deep shales in Ohio and West Virginia, USA.</title>
        <authorList>
            <person name="Wrighton K."/>
        </authorList>
    </citation>
    <scope>NUCLEOTIDE SEQUENCE [LARGE SCALE GENOMIC DNA]</scope>
    <source>
        <strain evidence="2 3">MSL 6dP</strain>
    </source>
</reference>
<dbReference type="Pfam" id="PF01593">
    <property type="entry name" value="Amino_oxidase"/>
    <property type="match status" value="1"/>
</dbReference>
<dbReference type="PANTHER" id="PTHR42923:SF46">
    <property type="entry name" value="AMINE OXIDASE"/>
    <property type="match status" value="1"/>
</dbReference>
<evidence type="ECO:0000259" key="1">
    <source>
        <dbReference type="Pfam" id="PF01593"/>
    </source>
</evidence>
<keyword evidence="3" id="KW-1185">Reference proteome</keyword>
<dbReference type="GO" id="GO:0016491">
    <property type="term" value="F:oxidoreductase activity"/>
    <property type="evidence" value="ECO:0007669"/>
    <property type="project" value="InterPro"/>
</dbReference>
<dbReference type="EMBL" id="SOEG01000001">
    <property type="protein sequence ID" value="TDX59259.1"/>
    <property type="molecule type" value="Genomic_DNA"/>
</dbReference>
<dbReference type="Proteomes" id="UP000295832">
    <property type="component" value="Unassembled WGS sequence"/>
</dbReference>
<dbReference type="Gene3D" id="3.50.50.60">
    <property type="entry name" value="FAD/NAD(P)-binding domain"/>
    <property type="match status" value="1"/>
</dbReference>
<evidence type="ECO:0000313" key="3">
    <source>
        <dbReference type="Proteomes" id="UP000295832"/>
    </source>
</evidence>
<dbReference type="SUPFAM" id="SSF51905">
    <property type="entry name" value="FAD/NAD(P)-binding domain"/>
    <property type="match status" value="1"/>
</dbReference>
<comment type="caution">
    <text evidence="2">The sequence shown here is derived from an EMBL/GenBank/DDBJ whole genome shotgun (WGS) entry which is preliminary data.</text>
</comment>
<evidence type="ECO:0000313" key="2">
    <source>
        <dbReference type="EMBL" id="TDX59259.1"/>
    </source>
</evidence>
<dbReference type="InterPro" id="IPR050464">
    <property type="entry name" value="Zeta_carotene_desat/Oxidored"/>
</dbReference>
<organism evidence="2 3">
    <name type="scientific">Orenia marismortui</name>
    <dbReference type="NCBI Taxonomy" id="46469"/>
    <lineage>
        <taxon>Bacteria</taxon>
        <taxon>Bacillati</taxon>
        <taxon>Bacillota</taxon>
        <taxon>Clostridia</taxon>
        <taxon>Halanaerobiales</taxon>
        <taxon>Halobacteroidaceae</taxon>
        <taxon>Orenia</taxon>
    </lineage>
</organism>